<dbReference type="STRING" id="1210046.B277_03410"/>
<reference evidence="3 5" key="2">
    <citation type="journal article" date="2012" name="J. Bacteriol.">
        <title>Genome Sequence of Janibacter hoylei MTCC8307, Isolated from the Stratospheric Air.</title>
        <authorList>
            <person name="Pawar S.P."/>
            <person name="Dhotre D.P."/>
            <person name="Shetty S.A."/>
            <person name="Chowdhury S.P."/>
            <person name="Chaudhari B.L."/>
            <person name="Shouche Y.S."/>
        </authorList>
    </citation>
    <scope>NUCLEOTIDE SEQUENCE [LARGE SCALE GENOMIC DNA]</scope>
    <source>
        <strain evidence="3 5">PVAS-1</strain>
    </source>
</reference>
<feature type="transmembrane region" description="Helical" evidence="2">
    <location>
        <begin position="78"/>
        <end position="107"/>
    </location>
</feature>
<keyword evidence="2" id="KW-1133">Transmembrane helix</keyword>
<dbReference type="PATRIC" id="fig|1210046.3.peg.658"/>
<dbReference type="EMBL" id="PIPF01000002">
    <property type="protein sequence ID" value="RWU85046.1"/>
    <property type="molecule type" value="Genomic_DNA"/>
</dbReference>
<evidence type="ECO:0000256" key="1">
    <source>
        <dbReference type="SAM" id="MobiDB-lite"/>
    </source>
</evidence>
<accession>K1ESZ3</accession>
<dbReference type="OrthoDB" id="4872304at2"/>
<dbReference type="Proteomes" id="UP000288711">
    <property type="component" value="Unassembled WGS sequence"/>
</dbReference>
<dbReference type="AlphaFoldDB" id="K1ESZ3"/>
<reference evidence="4 6" key="1">
    <citation type="journal article" date="2009" name="Int. J. Syst. Evol. Microbiol.">
        <title>Janibacter hoylei sp. nov., Bacillus isronensis sp. nov. and Bacillus aryabhattai sp. nov., isolated from cryotubes used for collecting air from the upper atmosphere.</title>
        <authorList>
            <person name="Shivaji S."/>
            <person name="Chaturvedi P."/>
            <person name="Begum Z."/>
            <person name="Pindi P.K."/>
            <person name="Manorama R."/>
            <person name="Padmanaban D.A."/>
            <person name="Shouche Y.S."/>
            <person name="Pawar S."/>
            <person name="Vaishampayan P."/>
            <person name="Dutt C.B."/>
            <person name="Datta G.N."/>
            <person name="Manchanda R.K."/>
            <person name="Rao U.R."/>
            <person name="Bhargava P.M."/>
            <person name="Narlikar J.V."/>
        </authorList>
    </citation>
    <scope>NUCLEOTIDE SEQUENCE [LARGE SCALE GENOMIC DNA]</scope>
    <source>
        <strain evidence="4 6">PVAS-1</strain>
    </source>
</reference>
<name>K1ESZ3_9MICO</name>
<feature type="compositionally biased region" description="Low complexity" evidence="1">
    <location>
        <begin position="11"/>
        <end position="49"/>
    </location>
</feature>
<dbReference type="Proteomes" id="UP000004474">
    <property type="component" value="Unassembled WGS sequence"/>
</dbReference>
<comment type="caution">
    <text evidence="3">The sequence shown here is derived from an EMBL/GenBank/DDBJ whole genome shotgun (WGS) entry which is preliminary data.</text>
</comment>
<feature type="region of interest" description="Disordered" evidence="1">
    <location>
        <begin position="1"/>
        <end position="66"/>
    </location>
</feature>
<organism evidence="3 5">
    <name type="scientific">Janibacter hoylei PVAS-1</name>
    <dbReference type="NCBI Taxonomy" id="1210046"/>
    <lineage>
        <taxon>Bacteria</taxon>
        <taxon>Bacillati</taxon>
        <taxon>Actinomycetota</taxon>
        <taxon>Actinomycetes</taxon>
        <taxon>Micrococcales</taxon>
        <taxon>Intrasporangiaceae</taxon>
        <taxon>Janibacter</taxon>
    </lineage>
</organism>
<dbReference type="EMBL" id="ALWX01000013">
    <property type="protein sequence ID" value="EKA62238.1"/>
    <property type="molecule type" value="Genomic_DNA"/>
</dbReference>
<feature type="transmembrane region" description="Helical" evidence="2">
    <location>
        <begin position="128"/>
        <end position="152"/>
    </location>
</feature>
<evidence type="ECO:0000256" key="2">
    <source>
        <dbReference type="SAM" id="Phobius"/>
    </source>
</evidence>
<keyword evidence="2" id="KW-0812">Transmembrane</keyword>
<reference evidence="4" key="3">
    <citation type="submission" date="2017-11" db="EMBL/GenBank/DDBJ databases">
        <authorList>
            <person name="Seuylemezian A."/>
            <person name="Cooper K."/>
            <person name="Vaishampayan P."/>
        </authorList>
    </citation>
    <scope>NUCLEOTIDE SEQUENCE</scope>
    <source>
        <strain evidence="4">PVAS-1</strain>
    </source>
</reference>
<evidence type="ECO:0000313" key="6">
    <source>
        <dbReference type="Proteomes" id="UP000288711"/>
    </source>
</evidence>
<evidence type="ECO:0000313" key="4">
    <source>
        <dbReference type="EMBL" id="RWU85046.1"/>
    </source>
</evidence>
<sequence length="158" mass="15731">MTTPPPGPGYGSQPEPYGQQPQGQPYGQPQGQQPYPSTPQYGQPPYGAAAPPPYGAPEANPYAMPHAAPDGSAKTLGIVSIVVGLIAIPLGCCCWPVGALAALVAVICGGMGLSKANALQGDGNERTLAIIGIVLGVVAFGVTIISLLAGIANVATNS</sequence>
<dbReference type="eggNOG" id="ENOG5033A46">
    <property type="taxonomic scope" value="Bacteria"/>
</dbReference>
<evidence type="ECO:0000313" key="3">
    <source>
        <dbReference type="EMBL" id="EKA62238.1"/>
    </source>
</evidence>
<keyword evidence="2" id="KW-0472">Membrane</keyword>
<protein>
    <submittedName>
        <fullName evidence="4">DUF4190 domain-containing protein</fullName>
    </submittedName>
</protein>
<gene>
    <name evidence="3" type="ORF">B277_03410</name>
    <name evidence="4" type="ORF">CWN80_02510</name>
</gene>
<dbReference type="RefSeq" id="WP_007925127.1">
    <property type="nucleotide sequence ID" value="NZ_ALWX01000013.1"/>
</dbReference>
<proteinExistence type="predicted"/>
<evidence type="ECO:0000313" key="5">
    <source>
        <dbReference type="Proteomes" id="UP000004474"/>
    </source>
</evidence>
<keyword evidence="6" id="KW-1185">Reference proteome</keyword>